<dbReference type="InterPro" id="IPR011447">
    <property type="entry name" value="DUF1552"/>
</dbReference>
<dbReference type="AlphaFoldDB" id="A0A4U1IY58"/>
<dbReference type="Proteomes" id="UP000309215">
    <property type="component" value="Unassembled WGS sequence"/>
</dbReference>
<name>A0A4U1IY58_9BACT</name>
<dbReference type="PROSITE" id="PS51318">
    <property type="entry name" value="TAT"/>
    <property type="match status" value="1"/>
</dbReference>
<dbReference type="EMBL" id="SSMQ01000055">
    <property type="protein sequence ID" value="TKC99564.1"/>
    <property type="molecule type" value="Genomic_DNA"/>
</dbReference>
<proteinExistence type="predicted"/>
<organism evidence="1 2">
    <name type="scientific">Polyangium fumosum</name>
    <dbReference type="NCBI Taxonomy" id="889272"/>
    <lineage>
        <taxon>Bacteria</taxon>
        <taxon>Pseudomonadati</taxon>
        <taxon>Myxococcota</taxon>
        <taxon>Polyangia</taxon>
        <taxon>Polyangiales</taxon>
        <taxon>Polyangiaceae</taxon>
        <taxon>Polyangium</taxon>
    </lineage>
</organism>
<sequence length="443" mass="47549">MKRTKLSRRKMLRGMLGGTAVAIGLPALEMFLNTNGTAYAQGDALPKRFGIFFWGNGTLPDFWVPKGTGPTWEPSATLAPLADVKDKVSVITGMKVYTGNTVPHFSGSAGILSGATPLSNGTELATFTQPSIDQVIAEAVGQDTRFRSLEFAVQPGGRSLSYTAPHSVNPPENSPAALFQRVFVDGFVMPGSTPMPDPRLPLRQSILDGITEEAAALQQVLGQTDKERLEKHLDGIRALEKQIEKLQQNPPSLAACMVPQKPLDEYPDVDGRPPMSEISRVMVDILVMALACDQTRVFSQWFSSPVGNPLYPGATAGHHQLTHDEPGEQPQVQSILLYIMSEFAYLVKALGAVPEGDSTLLEHCAILGTSDCSYGKSHLLEEYPILIAGSCNGALKTGLHYRSPSAENASKVLLSLARGMGMTLDSFGQGDARVTSSLTAIEV</sequence>
<gene>
    <name evidence="1" type="ORF">E8A74_37320</name>
</gene>
<comment type="caution">
    <text evidence="1">The sequence shown here is derived from an EMBL/GenBank/DDBJ whole genome shotgun (WGS) entry which is preliminary data.</text>
</comment>
<dbReference type="InterPro" id="IPR006311">
    <property type="entry name" value="TAT_signal"/>
</dbReference>
<keyword evidence="2" id="KW-1185">Reference proteome</keyword>
<dbReference type="OrthoDB" id="231687at2"/>
<accession>A0A4U1IY58</accession>
<reference evidence="1 2" key="1">
    <citation type="submission" date="2019-04" db="EMBL/GenBank/DDBJ databases">
        <authorList>
            <person name="Li Y."/>
            <person name="Wang J."/>
        </authorList>
    </citation>
    <scope>NUCLEOTIDE SEQUENCE [LARGE SCALE GENOMIC DNA]</scope>
    <source>
        <strain evidence="1 2">DSM 14668</strain>
    </source>
</reference>
<evidence type="ECO:0000313" key="2">
    <source>
        <dbReference type="Proteomes" id="UP000309215"/>
    </source>
</evidence>
<protein>
    <submittedName>
        <fullName evidence="1">DUF1552 domain-containing protein</fullName>
    </submittedName>
</protein>
<evidence type="ECO:0000313" key="1">
    <source>
        <dbReference type="EMBL" id="TKC99564.1"/>
    </source>
</evidence>
<dbReference type="RefSeq" id="WP_136933872.1">
    <property type="nucleotide sequence ID" value="NZ_SSMQ01000055.1"/>
</dbReference>
<dbReference type="Pfam" id="PF07586">
    <property type="entry name" value="HXXSHH"/>
    <property type="match status" value="1"/>
</dbReference>